<evidence type="ECO:0000256" key="1">
    <source>
        <dbReference type="SAM" id="Phobius"/>
    </source>
</evidence>
<keyword evidence="1" id="KW-0812">Transmembrane</keyword>
<dbReference type="Proteomes" id="UP001066276">
    <property type="component" value="Chromosome 3_1"/>
</dbReference>
<organism evidence="2 3">
    <name type="scientific">Pleurodeles waltl</name>
    <name type="common">Iberian ribbed newt</name>
    <dbReference type="NCBI Taxonomy" id="8319"/>
    <lineage>
        <taxon>Eukaryota</taxon>
        <taxon>Metazoa</taxon>
        <taxon>Chordata</taxon>
        <taxon>Craniata</taxon>
        <taxon>Vertebrata</taxon>
        <taxon>Euteleostomi</taxon>
        <taxon>Amphibia</taxon>
        <taxon>Batrachia</taxon>
        <taxon>Caudata</taxon>
        <taxon>Salamandroidea</taxon>
        <taxon>Salamandridae</taxon>
        <taxon>Pleurodelinae</taxon>
        <taxon>Pleurodeles</taxon>
    </lineage>
</organism>
<feature type="non-terminal residue" evidence="2">
    <location>
        <position position="87"/>
    </location>
</feature>
<reference evidence="2" key="1">
    <citation type="journal article" date="2022" name="bioRxiv">
        <title>Sequencing and chromosome-scale assembly of the giantPleurodeles waltlgenome.</title>
        <authorList>
            <person name="Brown T."/>
            <person name="Elewa A."/>
            <person name="Iarovenko S."/>
            <person name="Subramanian E."/>
            <person name="Araus A.J."/>
            <person name="Petzold A."/>
            <person name="Susuki M."/>
            <person name="Suzuki K.-i.T."/>
            <person name="Hayashi T."/>
            <person name="Toyoda A."/>
            <person name="Oliveira C."/>
            <person name="Osipova E."/>
            <person name="Leigh N.D."/>
            <person name="Simon A."/>
            <person name="Yun M.H."/>
        </authorList>
    </citation>
    <scope>NUCLEOTIDE SEQUENCE</scope>
    <source>
        <strain evidence="2">20211129_DDA</strain>
        <tissue evidence="2">Liver</tissue>
    </source>
</reference>
<comment type="caution">
    <text evidence="2">The sequence shown here is derived from an EMBL/GenBank/DDBJ whole genome shotgun (WGS) entry which is preliminary data.</text>
</comment>
<name>A0AAV7UR40_PLEWA</name>
<gene>
    <name evidence="2" type="ORF">NDU88_006806</name>
</gene>
<keyword evidence="1" id="KW-1133">Transmembrane helix</keyword>
<evidence type="ECO:0000313" key="2">
    <source>
        <dbReference type="EMBL" id="KAJ1190067.1"/>
    </source>
</evidence>
<dbReference type="AlphaFoldDB" id="A0AAV7UR40"/>
<protein>
    <submittedName>
        <fullName evidence="2">Uncharacterized protein</fullName>
    </submittedName>
</protein>
<keyword evidence="1" id="KW-0472">Membrane</keyword>
<proteinExistence type="predicted"/>
<dbReference type="EMBL" id="JANPWB010000005">
    <property type="protein sequence ID" value="KAJ1190067.1"/>
    <property type="molecule type" value="Genomic_DNA"/>
</dbReference>
<feature type="non-terminal residue" evidence="2">
    <location>
        <position position="1"/>
    </location>
</feature>
<feature type="transmembrane region" description="Helical" evidence="1">
    <location>
        <begin position="6"/>
        <end position="27"/>
    </location>
</feature>
<accession>A0AAV7UR40</accession>
<keyword evidence="3" id="KW-1185">Reference proteome</keyword>
<sequence>CSRRILSPFHITMLFGISLLLINQLLFLGKRSTCTTKCVLSQIPSPIQSWSFAVNRLRLSRAFCTLLIITLHDWSAGRKEVVFGHLG</sequence>
<evidence type="ECO:0000313" key="3">
    <source>
        <dbReference type="Proteomes" id="UP001066276"/>
    </source>
</evidence>